<keyword evidence="3" id="KW-0378">Hydrolase</keyword>
<keyword evidence="4" id="KW-1185">Reference proteome</keyword>
<dbReference type="PROSITE" id="PS51257">
    <property type="entry name" value="PROKAR_LIPOPROTEIN"/>
    <property type="match status" value="1"/>
</dbReference>
<evidence type="ECO:0000259" key="2">
    <source>
        <dbReference type="PROSITE" id="PS51762"/>
    </source>
</evidence>
<comment type="similarity">
    <text evidence="1">Belongs to the glycosyl hydrolase 16 family.</text>
</comment>
<dbReference type="CDD" id="cd08023">
    <property type="entry name" value="GH16_laminarinase_like"/>
    <property type="match status" value="1"/>
</dbReference>
<dbReference type="AlphaFoldDB" id="A0A8X8LAN4"/>
<sequence>MKTQTRFFDQQHLSRTACCVILFLLSGCSKGQPASNATSNPNPGTGGTKTYQLVWADEFNGTSLDTTNWVFDIGGNGWGNNELEYYQKANATVVDGNLVITAKKETVGNNPYTSSRLKTQGKQSFTYGRIEARIKMPVGQGLWPAFWLLGTNISSVGWPKCGEIDIMEHINADSLIYGTAHAYDNGQHVSSGDKMLSSPATYHVYDVEWDANSIQWHIDGTLYHTVNLNSNINSTGAFFNPFFIIFNLAVGGNWPGSQIDNTRIPASMYVDYVRVYQLK</sequence>
<comment type="caution">
    <text evidence="3">The sequence shown here is derived from an EMBL/GenBank/DDBJ whole genome shotgun (WGS) entry which is preliminary data.</text>
</comment>
<dbReference type="PANTHER" id="PTHR10963">
    <property type="entry name" value="GLYCOSYL HYDROLASE-RELATED"/>
    <property type="match status" value="1"/>
</dbReference>
<feature type="domain" description="GH16" evidence="2">
    <location>
        <begin position="33"/>
        <end position="279"/>
    </location>
</feature>
<dbReference type="GO" id="GO:0005975">
    <property type="term" value="P:carbohydrate metabolic process"/>
    <property type="evidence" value="ECO:0007669"/>
    <property type="project" value="InterPro"/>
</dbReference>
<reference evidence="3 4" key="1">
    <citation type="submission" date="2016-10" db="EMBL/GenBank/DDBJ databases">
        <authorList>
            <person name="Varghese N."/>
            <person name="Submissions S."/>
        </authorList>
    </citation>
    <scope>NUCLEOTIDE SEQUENCE [LARGE SCALE GENOMIC DNA]</scope>
    <source>
        <strain evidence="3 4">DSM 25353</strain>
    </source>
</reference>
<organism evidence="3 4">
    <name type="scientific">Hydrobacter penzbergensis</name>
    <dbReference type="NCBI Taxonomy" id="1235997"/>
    <lineage>
        <taxon>Bacteria</taxon>
        <taxon>Pseudomonadati</taxon>
        <taxon>Bacteroidota</taxon>
        <taxon>Chitinophagia</taxon>
        <taxon>Chitinophagales</taxon>
        <taxon>Chitinophagaceae</taxon>
        <taxon>Hydrobacter</taxon>
    </lineage>
</organism>
<evidence type="ECO:0000313" key="4">
    <source>
        <dbReference type="Proteomes" id="UP000198711"/>
    </source>
</evidence>
<dbReference type="PANTHER" id="PTHR10963:SF55">
    <property type="entry name" value="GLYCOSIDE HYDROLASE FAMILY 16 PROTEIN"/>
    <property type="match status" value="1"/>
</dbReference>
<evidence type="ECO:0000313" key="3">
    <source>
        <dbReference type="EMBL" id="SDW49609.1"/>
    </source>
</evidence>
<accession>A0A8X8LAN4</accession>
<dbReference type="EMBL" id="FNNO01000003">
    <property type="protein sequence ID" value="SDW49609.1"/>
    <property type="molecule type" value="Genomic_DNA"/>
</dbReference>
<dbReference type="InterPro" id="IPR000757">
    <property type="entry name" value="Beta-glucanase-like"/>
</dbReference>
<dbReference type="PROSITE" id="PS51762">
    <property type="entry name" value="GH16_2"/>
    <property type="match status" value="1"/>
</dbReference>
<proteinExistence type="inferred from homology"/>
<dbReference type="SUPFAM" id="SSF49899">
    <property type="entry name" value="Concanavalin A-like lectins/glucanases"/>
    <property type="match status" value="1"/>
</dbReference>
<name>A0A8X8LAN4_9BACT</name>
<dbReference type="Pfam" id="PF00722">
    <property type="entry name" value="Glyco_hydro_16"/>
    <property type="match status" value="1"/>
</dbReference>
<dbReference type="GO" id="GO:0004553">
    <property type="term" value="F:hydrolase activity, hydrolyzing O-glycosyl compounds"/>
    <property type="evidence" value="ECO:0007669"/>
    <property type="project" value="InterPro"/>
</dbReference>
<evidence type="ECO:0000256" key="1">
    <source>
        <dbReference type="ARBA" id="ARBA00006865"/>
    </source>
</evidence>
<dbReference type="Gene3D" id="2.60.120.200">
    <property type="match status" value="1"/>
</dbReference>
<dbReference type="InterPro" id="IPR050546">
    <property type="entry name" value="Glycosyl_Hydrlase_16"/>
</dbReference>
<dbReference type="InterPro" id="IPR013320">
    <property type="entry name" value="ConA-like_dom_sf"/>
</dbReference>
<dbReference type="Proteomes" id="UP000198711">
    <property type="component" value="Unassembled WGS sequence"/>
</dbReference>
<gene>
    <name evidence="3" type="ORF">SAMN05444410_103118</name>
</gene>
<protein>
    <submittedName>
        <fullName evidence="3">Glycosyl hydrolases family 16</fullName>
    </submittedName>
</protein>
<dbReference type="RefSeq" id="WP_092722918.1">
    <property type="nucleotide sequence ID" value="NZ_FNNO01000003.1"/>
</dbReference>